<dbReference type="Pfam" id="PF13358">
    <property type="entry name" value="DDE_3"/>
    <property type="match status" value="1"/>
</dbReference>
<dbReference type="Gene3D" id="3.30.420.10">
    <property type="entry name" value="Ribonuclease H-like superfamily/Ribonuclease H"/>
    <property type="match status" value="1"/>
</dbReference>
<comment type="caution">
    <text evidence="2">The sequence shown here is derived from an EMBL/GenBank/DDBJ whole genome shotgun (WGS) entry which is preliminary data.</text>
</comment>
<gene>
    <name evidence="2" type="ORF">RF11_12206</name>
</gene>
<accession>A0A0C2JNL0</accession>
<dbReference type="GO" id="GO:0003676">
    <property type="term" value="F:nucleic acid binding"/>
    <property type="evidence" value="ECO:0007669"/>
    <property type="project" value="InterPro"/>
</dbReference>
<dbReference type="Proteomes" id="UP000031668">
    <property type="component" value="Unassembled WGS sequence"/>
</dbReference>
<dbReference type="EMBL" id="JWZT01001925">
    <property type="protein sequence ID" value="KII70948.1"/>
    <property type="molecule type" value="Genomic_DNA"/>
</dbReference>
<proteinExistence type="predicted"/>
<dbReference type="InterPro" id="IPR038717">
    <property type="entry name" value="Tc1-like_DDE_dom"/>
</dbReference>
<evidence type="ECO:0000313" key="2">
    <source>
        <dbReference type="EMBL" id="KII70948.1"/>
    </source>
</evidence>
<dbReference type="OrthoDB" id="8939043at2759"/>
<keyword evidence="3" id="KW-1185">Reference proteome</keyword>
<name>A0A0C2JNL0_THEKT</name>
<organism evidence="2 3">
    <name type="scientific">Thelohanellus kitauei</name>
    <name type="common">Myxosporean</name>
    <dbReference type="NCBI Taxonomy" id="669202"/>
    <lineage>
        <taxon>Eukaryota</taxon>
        <taxon>Metazoa</taxon>
        <taxon>Cnidaria</taxon>
        <taxon>Myxozoa</taxon>
        <taxon>Myxosporea</taxon>
        <taxon>Bivalvulida</taxon>
        <taxon>Platysporina</taxon>
        <taxon>Myxobolidae</taxon>
        <taxon>Thelohanellus</taxon>
    </lineage>
</organism>
<evidence type="ECO:0000313" key="3">
    <source>
        <dbReference type="Proteomes" id="UP000031668"/>
    </source>
</evidence>
<dbReference type="AlphaFoldDB" id="A0A0C2JNL0"/>
<evidence type="ECO:0000259" key="1">
    <source>
        <dbReference type="Pfam" id="PF13358"/>
    </source>
</evidence>
<feature type="domain" description="Tc1-like transposase DDE" evidence="1">
    <location>
        <begin position="78"/>
        <end position="203"/>
    </location>
</feature>
<dbReference type="InterPro" id="IPR036397">
    <property type="entry name" value="RNaseH_sf"/>
</dbReference>
<dbReference type="PANTHER" id="PTHR46564:SF1">
    <property type="entry name" value="TRANSPOSASE"/>
    <property type="match status" value="1"/>
</dbReference>
<protein>
    <recommendedName>
        <fullName evidence="1">Tc1-like transposase DDE domain-containing protein</fullName>
    </recommendedName>
</protein>
<reference evidence="2 3" key="1">
    <citation type="journal article" date="2014" name="Genome Biol. Evol.">
        <title>The genome of the myxosporean Thelohanellus kitauei shows adaptations to nutrient acquisition within its fish host.</title>
        <authorList>
            <person name="Yang Y."/>
            <person name="Xiong J."/>
            <person name="Zhou Z."/>
            <person name="Huo F."/>
            <person name="Miao W."/>
            <person name="Ran C."/>
            <person name="Liu Y."/>
            <person name="Zhang J."/>
            <person name="Feng J."/>
            <person name="Wang M."/>
            <person name="Wang M."/>
            <person name="Wang L."/>
            <person name="Yao B."/>
        </authorList>
    </citation>
    <scope>NUCLEOTIDE SEQUENCE [LARGE SCALE GENOMIC DNA]</scope>
    <source>
        <strain evidence="2">Wuqing</strain>
    </source>
</reference>
<sequence length="211" mass="24715">MTSKIQQYIRNLLEEDCTISLKRLSIKIYDEFSIQFGQTTIFRCLDDMHFSLKSVRAIPEKRNDEHTILVRKAYAENEVGFNVSMRIKKGRSLVGTTPVSNIKNVRPKNISVCCSITKSGVLYFEIGNRPYNKETFKDYIVNLMNYLENNSVGPCVFIMYNFAFHKFDVIKQEVHTRGHQIEYLPPYSPFLNPIENMLSKWKNCQKIQLHE</sequence>
<dbReference type="PANTHER" id="PTHR46564">
    <property type="entry name" value="TRANSPOSASE"/>
    <property type="match status" value="1"/>
</dbReference>